<dbReference type="InterPro" id="IPR011009">
    <property type="entry name" value="Kinase-like_dom_sf"/>
</dbReference>
<dbReference type="GeneID" id="107069096"/>
<keyword evidence="2" id="KW-1185">Reference proteome</keyword>
<dbReference type="InterPro" id="IPR004119">
    <property type="entry name" value="EcKL"/>
</dbReference>
<dbReference type="InterPro" id="IPR015897">
    <property type="entry name" value="CHK_kinase-like"/>
</dbReference>
<organism evidence="2 3">
    <name type="scientific">Polistes dominula</name>
    <name type="common">European paper wasp</name>
    <name type="synonym">Vespa dominula</name>
    <dbReference type="NCBI Taxonomy" id="743375"/>
    <lineage>
        <taxon>Eukaryota</taxon>
        <taxon>Metazoa</taxon>
        <taxon>Ecdysozoa</taxon>
        <taxon>Arthropoda</taxon>
        <taxon>Hexapoda</taxon>
        <taxon>Insecta</taxon>
        <taxon>Pterygota</taxon>
        <taxon>Neoptera</taxon>
        <taxon>Endopterygota</taxon>
        <taxon>Hymenoptera</taxon>
        <taxon>Apocrita</taxon>
        <taxon>Aculeata</taxon>
        <taxon>Vespoidea</taxon>
        <taxon>Vespidae</taxon>
        <taxon>Polistinae</taxon>
        <taxon>Polistini</taxon>
        <taxon>Polistes</taxon>
    </lineage>
</organism>
<name>A0ABM1IMX5_POLDO</name>
<dbReference type="Proteomes" id="UP000694924">
    <property type="component" value="Unplaced"/>
</dbReference>
<gene>
    <name evidence="3" type="primary">LOC107069096</name>
</gene>
<dbReference type="Pfam" id="PF02958">
    <property type="entry name" value="EcKL"/>
    <property type="match status" value="1"/>
</dbReference>
<dbReference type="PANTHER" id="PTHR11012">
    <property type="entry name" value="PROTEIN KINASE-LIKE DOMAIN-CONTAINING"/>
    <property type="match status" value="1"/>
</dbReference>
<dbReference type="SUPFAM" id="SSF56112">
    <property type="entry name" value="Protein kinase-like (PK-like)"/>
    <property type="match status" value="1"/>
</dbReference>
<feature type="domain" description="CHK kinase-like" evidence="1">
    <location>
        <begin position="148"/>
        <end position="331"/>
    </location>
</feature>
<sequence>MSAVTTDQQVQIVSNSDFKFEGNSISNKDMYQCVLTTEDIQEIVHRVLNQNVEVINYFLRPYSDGKIGFLGSHQKLCITIKHKNQKKTFFFFAKIIPYDVPDQANYIIGNGIFDKEVTFYKEIIPILYENYRGERWSPNCYKVKENYLIFEDLQREGYTMRSKLFNEELVTSALTTIARMHAASLIAEHHLGMPFNKIFPNALEESGFIMMGQRKNWFDAGVNASIQIAKNLGLDSSLISKVAVKVLEAIKSSTKKINVISHGDLWANNMMFNNETPPKCLLIDFQLLRYCTIAHDISQLLYLCTSRRFRETREEDMLKHYYKVFCDTLKANQFSGQYPSWSELLQGIEEQRLGSLITAMIYFPTVLMDETLSAQILNDTNCYTEFVFRNRTDIVINNMKRDLEYANRITETIEELIEIAQHLDELPVPC</sequence>
<evidence type="ECO:0000259" key="1">
    <source>
        <dbReference type="SMART" id="SM00587"/>
    </source>
</evidence>
<reference evidence="3" key="1">
    <citation type="submission" date="2025-08" db="UniProtKB">
        <authorList>
            <consortium name="RefSeq"/>
        </authorList>
    </citation>
    <scope>IDENTIFICATION</scope>
    <source>
        <tissue evidence="3">Whole body</tissue>
    </source>
</reference>
<dbReference type="RefSeq" id="XP_015181562.1">
    <property type="nucleotide sequence ID" value="XM_015326076.1"/>
</dbReference>
<dbReference type="PANTHER" id="PTHR11012:SF48">
    <property type="entry name" value="CHK KINASE-LIKE DOMAIN-CONTAINING PROTEIN-RELATED"/>
    <property type="match status" value="1"/>
</dbReference>
<accession>A0ABM1IMX5</accession>
<protein>
    <submittedName>
        <fullName evidence="3">Uncharacterized protein LOC107069096</fullName>
    </submittedName>
</protein>
<proteinExistence type="predicted"/>
<dbReference type="SMART" id="SM00587">
    <property type="entry name" value="CHK"/>
    <property type="match status" value="1"/>
</dbReference>
<dbReference type="Gene3D" id="3.90.1200.10">
    <property type="match status" value="1"/>
</dbReference>
<evidence type="ECO:0000313" key="3">
    <source>
        <dbReference type="RefSeq" id="XP_015181562.1"/>
    </source>
</evidence>
<evidence type="ECO:0000313" key="2">
    <source>
        <dbReference type="Proteomes" id="UP000694924"/>
    </source>
</evidence>